<dbReference type="InterPro" id="IPR029062">
    <property type="entry name" value="Class_I_gatase-like"/>
</dbReference>
<dbReference type="Gene3D" id="3.40.50.300">
    <property type="entry name" value="P-loop containing nucleotide triphosphate hydrolases"/>
    <property type="match status" value="1"/>
</dbReference>
<dbReference type="InterPro" id="IPR011698">
    <property type="entry name" value="GATase_3"/>
</dbReference>
<comment type="function">
    <text evidence="4">Catalyzes amidations at positions B, D, E, and G on adenosylcobyrinic A,C-diamide. NH(2) groups are provided by glutamine, and one molecule of ATP is hydrogenolyzed for each amidation.</text>
</comment>
<feature type="domain" description="CobQ/CobB/MinD/ParA nucleotide binding" evidence="5">
    <location>
        <begin position="16"/>
        <end position="242"/>
    </location>
</feature>
<dbReference type="EMBL" id="QGDT01000015">
    <property type="protein sequence ID" value="PWJ55032.1"/>
    <property type="molecule type" value="Genomic_DNA"/>
</dbReference>
<keyword evidence="2 4" id="KW-0169">Cobalamin biosynthesis</keyword>
<feature type="active site" description="Nucleophile" evidence="4">
    <location>
        <position position="344"/>
    </location>
</feature>
<evidence type="ECO:0000256" key="3">
    <source>
        <dbReference type="ARBA" id="ARBA00022962"/>
    </source>
</evidence>
<dbReference type="CDD" id="cd05389">
    <property type="entry name" value="CobQ_N"/>
    <property type="match status" value="1"/>
</dbReference>
<evidence type="ECO:0000259" key="5">
    <source>
        <dbReference type="Pfam" id="PF01656"/>
    </source>
</evidence>
<dbReference type="UniPathway" id="UPA00148"/>
<dbReference type="NCBIfam" id="TIGR00313">
    <property type="entry name" value="cobQ"/>
    <property type="match status" value="1"/>
</dbReference>
<dbReference type="PANTHER" id="PTHR21343">
    <property type="entry name" value="DETHIOBIOTIN SYNTHETASE"/>
    <property type="match status" value="1"/>
</dbReference>
<feature type="active site" evidence="4">
    <location>
        <position position="441"/>
    </location>
</feature>
<proteinExistence type="inferred from homology"/>
<dbReference type="InterPro" id="IPR002586">
    <property type="entry name" value="CobQ/CobB/MinD/ParA_Nub-bd_dom"/>
</dbReference>
<accession>A0A316ABS4</accession>
<evidence type="ECO:0000256" key="2">
    <source>
        <dbReference type="ARBA" id="ARBA00022573"/>
    </source>
</evidence>
<feature type="domain" description="CobB/CobQ-like glutamine amidotransferase" evidence="6">
    <location>
        <begin position="265"/>
        <end position="448"/>
    </location>
</feature>
<keyword evidence="8" id="KW-1185">Reference proteome</keyword>
<comment type="pathway">
    <text evidence="1 4">Cofactor biosynthesis; adenosylcobalamin biosynthesis.</text>
</comment>
<keyword evidence="3 4" id="KW-0315">Glutamine amidotransferase</keyword>
<dbReference type="InterPro" id="IPR033949">
    <property type="entry name" value="CobQ_GATase1"/>
</dbReference>
<reference evidence="7 8" key="1">
    <citation type="submission" date="2018-03" db="EMBL/GenBank/DDBJ databases">
        <title>Genomic Encyclopedia of Archaeal and Bacterial Type Strains, Phase II (KMG-II): from individual species to whole genera.</title>
        <authorList>
            <person name="Goeker M."/>
        </authorList>
    </citation>
    <scope>NUCLEOTIDE SEQUENCE [LARGE SCALE GENOMIC DNA]</scope>
    <source>
        <strain evidence="7 8">DSM 100346</strain>
    </source>
</reference>
<dbReference type="GO" id="GO:0009236">
    <property type="term" value="P:cobalamin biosynthetic process"/>
    <property type="evidence" value="ECO:0007669"/>
    <property type="project" value="UniProtKB-UniRule"/>
</dbReference>
<dbReference type="InterPro" id="IPR004459">
    <property type="entry name" value="CobQ_synth"/>
</dbReference>
<dbReference type="AlphaFoldDB" id="A0A316ABS4"/>
<evidence type="ECO:0000313" key="8">
    <source>
        <dbReference type="Proteomes" id="UP000245880"/>
    </source>
</evidence>
<dbReference type="GO" id="GO:0015420">
    <property type="term" value="F:ABC-type vitamin B12 transporter activity"/>
    <property type="evidence" value="ECO:0007669"/>
    <property type="project" value="UniProtKB-UniRule"/>
</dbReference>
<name>A0A316ABS4_9BACT</name>
<dbReference type="PROSITE" id="PS51274">
    <property type="entry name" value="GATASE_COBBQ"/>
    <property type="match status" value="1"/>
</dbReference>
<evidence type="ECO:0000259" key="6">
    <source>
        <dbReference type="Pfam" id="PF07685"/>
    </source>
</evidence>
<comment type="caution">
    <text evidence="7">The sequence shown here is derived from an EMBL/GenBank/DDBJ whole genome shotgun (WGS) entry which is preliminary data.</text>
</comment>
<evidence type="ECO:0000256" key="1">
    <source>
        <dbReference type="ARBA" id="ARBA00004953"/>
    </source>
</evidence>
<dbReference type="InterPro" id="IPR027417">
    <property type="entry name" value="P-loop_NTPase"/>
</dbReference>
<evidence type="ECO:0000256" key="4">
    <source>
        <dbReference type="HAMAP-Rule" id="MF_00028"/>
    </source>
</evidence>
<dbReference type="InterPro" id="IPR047045">
    <property type="entry name" value="CobQ_N"/>
</dbReference>
<dbReference type="SUPFAM" id="SSF52540">
    <property type="entry name" value="P-loop containing nucleoside triphosphate hydrolases"/>
    <property type="match status" value="1"/>
</dbReference>
<dbReference type="Proteomes" id="UP000245880">
    <property type="component" value="Unassembled WGS sequence"/>
</dbReference>
<dbReference type="PANTHER" id="PTHR21343:SF1">
    <property type="entry name" value="COBYRIC ACID SYNTHASE"/>
    <property type="match status" value="1"/>
</dbReference>
<comment type="similarity">
    <text evidence="4">Belongs to the CobB/CobQ family. CobQ subfamily.</text>
</comment>
<dbReference type="NCBIfam" id="NF001989">
    <property type="entry name" value="PRK00784.1"/>
    <property type="match status" value="1"/>
</dbReference>
<dbReference type="Pfam" id="PF07685">
    <property type="entry name" value="GATase_3"/>
    <property type="match status" value="1"/>
</dbReference>
<dbReference type="Pfam" id="PF01656">
    <property type="entry name" value="CbiA"/>
    <property type="match status" value="1"/>
</dbReference>
<sequence>MDNPKELALPRLKPLMLVGTGSDVGKSVLAAGFCRIFKQDGYHPAPFKGQNMSLNSYVTADGLEMGRAQVVQAEAAQVPCQVDMNPVLLKPTSDRSSQVIVLGKPIGNQSAHAYFKENDRSALFETVKGAFDRLQAQYAPVVLEGAGSISELNLKHRDITNMRMAQHAGAATYLVADIDKGGVFGSVYGTIALLTPEERACMQGIIINKFRGDPRLFEEGKGLMEKLTGLPVVGIIPHYNDIFIEQEDSVVLDKKYRRAVEGKINVAVILLRRLSNFTDFDRLENDPRVNLYYSNDPSEIAEAAIIILPGSKNTLSDLLVLHNSGVAQAIVKAHKEGKTIVGICGGYQMLGETLADPHQVEGEIEHMPGLGLLPVHTVLERNKTTRQCHFRFRGGPEACSGYEIHMGVTSVPSDPRPVALLDDGSSDGYWLNDRTWGSYIHGILDNDTVIDQLLAPYDQRVLANVLSYAEYKSQQFDRLADLMRANLDMESIYDTLKYK</sequence>
<dbReference type="SUPFAM" id="SSF52317">
    <property type="entry name" value="Class I glutamine amidotransferase-like"/>
    <property type="match status" value="1"/>
</dbReference>
<dbReference type="Gene3D" id="3.40.50.880">
    <property type="match status" value="1"/>
</dbReference>
<evidence type="ECO:0000313" key="7">
    <source>
        <dbReference type="EMBL" id="PWJ55032.1"/>
    </source>
</evidence>
<dbReference type="GO" id="GO:0003824">
    <property type="term" value="F:catalytic activity"/>
    <property type="evidence" value="ECO:0007669"/>
    <property type="project" value="InterPro"/>
</dbReference>
<dbReference type="CDD" id="cd01750">
    <property type="entry name" value="GATase1_CobQ"/>
    <property type="match status" value="1"/>
</dbReference>
<dbReference type="HAMAP" id="MF_00028">
    <property type="entry name" value="CobQ"/>
    <property type="match status" value="1"/>
</dbReference>
<gene>
    <name evidence="4" type="primary">cobQ</name>
    <name evidence="7" type="ORF">CLV98_11553</name>
</gene>
<organism evidence="7 8">
    <name type="scientific">Dyadobacter jejuensis</name>
    <dbReference type="NCBI Taxonomy" id="1082580"/>
    <lineage>
        <taxon>Bacteria</taxon>
        <taxon>Pseudomonadati</taxon>
        <taxon>Bacteroidota</taxon>
        <taxon>Cytophagia</taxon>
        <taxon>Cytophagales</taxon>
        <taxon>Spirosomataceae</taxon>
        <taxon>Dyadobacter</taxon>
    </lineage>
</organism>
<protein>
    <recommendedName>
        <fullName evidence="4">Cobyric acid synthase</fullName>
    </recommendedName>
</protein>